<feature type="compositionally biased region" description="Polar residues" evidence="7">
    <location>
        <begin position="12"/>
        <end position="22"/>
    </location>
</feature>
<comment type="caution">
    <text evidence="9">The sequence shown here is derived from an EMBL/GenBank/DDBJ whole genome shotgun (WGS) entry which is preliminary data.</text>
</comment>
<keyword evidence="2" id="KW-0723">Serine/threonine-protein kinase</keyword>
<feature type="region of interest" description="Disordered" evidence="7">
    <location>
        <begin position="44"/>
        <end position="85"/>
    </location>
</feature>
<dbReference type="EMBL" id="LJIJ01005152">
    <property type="protein sequence ID" value="ODM87500.1"/>
    <property type="molecule type" value="Genomic_DNA"/>
</dbReference>
<dbReference type="SUPFAM" id="SSF56112">
    <property type="entry name" value="Protein kinase-like (PK-like)"/>
    <property type="match status" value="1"/>
</dbReference>
<evidence type="ECO:0000256" key="1">
    <source>
        <dbReference type="ARBA" id="ARBA00008867"/>
    </source>
</evidence>
<dbReference type="SMART" id="SM00220">
    <property type="entry name" value="S_TKc"/>
    <property type="match status" value="1"/>
</dbReference>
<feature type="domain" description="Protein kinase" evidence="8">
    <location>
        <begin position="127"/>
        <end position="410"/>
    </location>
</feature>
<dbReference type="PROSITE" id="PS50011">
    <property type="entry name" value="PROTEIN_KINASE_DOM"/>
    <property type="match status" value="1"/>
</dbReference>
<organism evidence="9 10">
    <name type="scientific">Orchesella cincta</name>
    <name type="common">Springtail</name>
    <name type="synonym">Podura cincta</name>
    <dbReference type="NCBI Taxonomy" id="48709"/>
    <lineage>
        <taxon>Eukaryota</taxon>
        <taxon>Metazoa</taxon>
        <taxon>Ecdysozoa</taxon>
        <taxon>Arthropoda</taxon>
        <taxon>Hexapoda</taxon>
        <taxon>Collembola</taxon>
        <taxon>Entomobryomorpha</taxon>
        <taxon>Entomobryoidea</taxon>
        <taxon>Orchesellidae</taxon>
        <taxon>Orchesellinae</taxon>
        <taxon>Orchesella</taxon>
    </lineage>
</organism>
<dbReference type="PANTHER" id="PTHR24058:SF22">
    <property type="entry name" value="DUAL SPECIFICITY TYROSINE-PHOSPHORYLATION-REGULATED KINASE 4"/>
    <property type="match status" value="1"/>
</dbReference>
<dbReference type="Gene3D" id="1.10.510.10">
    <property type="entry name" value="Transferase(Phosphotransferase) domain 1"/>
    <property type="match status" value="1"/>
</dbReference>
<dbReference type="GO" id="GO:0005524">
    <property type="term" value="F:ATP binding"/>
    <property type="evidence" value="ECO:0007669"/>
    <property type="project" value="UniProtKB-KW"/>
</dbReference>
<dbReference type="InterPro" id="IPR000719">
    <property type="entry name" value="Prot_kinase_dom"/>
</dbReference>
<sequence length="410" mass="45951">MSKTGKEAPCSSKASAGSPTSMYSELATQMSVLDSLAKMSLDWKPTSSEVEPEATSSKTSMLLETSTNSTPFTPTKALQPPRDSRLPRHLLFGKDHQRKLLPRSNYGHDCRLGFYRYVVGDHIGYRYEVLEQLGKVSYAEVFKVYDHKESIIVVLKIGRSLPPYSFQVKREIGLLKRLKESNVKINVIQMIDHFCFRNHECVTFKLLPFDLIHLIKLSKGEGYHLHFVQKWILSLVTTLVELGKQKIVHGDLKGNLLLEGLDSTEVMLIDFGFASYDGQDLLPKVQALRYRAPEVLFGATKYGPPIDMWSVGVIAAELYSGDNLFTSNSETEQVAALVELLGSPPEELLKVSDPKMKSVVDSLLRKAGEAESKTFYGGTSGPRAPRRVEVLQWQSVPGFCSQMSRLESRR</sequence>
<evidence type="ECO:0000256" key="3">
    <source>
        <dbReference type="ARBA" id="ARBA00022679"/>
    </source>
</evidence>
<dbReference type="STRING" id="48709.A0A1D2M3F7"/>
<dbReference type="InterPro" id="IPR050494">
    <property type="entry name" value="Ser_Thr_dual-spec_kinase"/>
</dbReference>
<keyword evidence="5 9" id="KW-0418">Kinase</keyword>
<accession>A0A1D2M3F7</accession>
<evidence type="ECO:0000313" key="9">
    <source>
        <dbReference type="EMBL" id="ODM87500.1"/>
    </source>
</evidence>
<keyword evidence="4" id="KW-0547">Nucleotide-binding</keyword>
<dbReference type="AlphaFoldDB" id="A0A1D2M3F7"/>
<keyword evidence="10" id="KW-1185">Reference proteome</keyword>
<dbReference type="Proteomes" id="UP000094527">
    <property type="component" value="Unassembled WGS sequence"/>
</dbReference>
<name>A0A1D2M3F7_ORCCI</name>
<dbReference type="InterPro" id="IPR011009">
    <property type="entry name" value="Kinase-like_dom_sf"/>
</dbReference>
<dbReference type="OrthoDB" id="9332038at2759"/>
<feature type="compositionally biased region" description="Polar residues" evidence="7">
    <location>
        <begin position="45"/>
        <end position="73"/>
    </location>
</feature>
<dbReference type="GO" id="GO:0005737">
    <property type="term" value="C:cytoplasm"/>
    <property type="evidence" value="ECO:0007669"/>
    <property type="project" value="TreeGrafter"/>
</dbReference>
<evidence type="ECO:0000259" key="8">
    <source>
        <dbReference type="PROSITE" id="PS50011"/>
    </source>
</evidence>
<evidence type="ECO:0000256" key="7">
    <source>
        <dbReference type="SAM" id="MobiDB-lite"/>
    </source>
</evidence>
<protein>
    <submittedName>
        <fullName evidence="9">Dual specificity tyrosine-phosphorylation-regulated kinase mbk-2</fullName>
    </submittedName>
</protein>
<dbReference type="PANTHER" id="PTHR24058">
    <property type="entry name" value="DUAL SPECIFICITY PROTEIN KINASE"/>
    <property type="match status" value="1"/>
</dbReference>
<evidence type="ECO:0000313" key="10">
    <source>
        <dbReference type="Proteomes" id="UP000094527"/>
    </source>
</evidence>
<dbReference type="GO" id="GO:0005856">
    <property type="term" value="C:cytoskeleton"/>
    <property type="evidence" value="ECO:0007669"/>
    <property type="project" value="TreeGrafter"/>
</dbReference>
<evidence type="ECO:0000256" key="4">
    <source>
        <dbReference type="ARBA" id="ARBA00022741"/>
    </source>
</evidence>
<evidence type="ECO:0000256" key="5">
    <source>
        <dbReference type="ARBA" id="ARBA00022777"/>
    </source>
</evidence>
<proteinExistence type="inferred from homology"/>
<evidence type="ECO:0000256" key="2">
    <source>
        <dbReference type="ARBA" id="ARBA00022527"/>
    </source>
</evidence>
<keyword evidence="3" id="KW-0808">Transferase</keyword>
<feature type="region of interest" description="Disordered" evidence="7">
    <location>
        <begin position="1"/>
        <end position="22"/>
    </location>
</feature>
<dbReference type="Gene3D" id="3.30.200.20">
    <property type="entry name" value="Phosphorylase Kinase, domain 1"/>
    <property type="match status" value="1"/>
</dbReference>
<gene>
    <name evidence="9" type="ORF">Ocin01_19182</name>
</gene>
<keyword evidence="6" id="KW-0067">ATP-binding</keyword>
<dbReference type="Pfam" id="PF00069">
    <property type="entry name" value="Pkinase"/>
    <property type="match status" value="1"/>
</dbReference>
<reference evidence="9 10" key="1">
    <citation type="journal article" date="2016" name="Genome Biol. Evol.">
        <title>Gene Family Evolution Reflects Adaptation to Soil Environmental Stressors in the Genome of the Collembolan Orchesella cincta.</title>
        <authorList>
            <person name="Faddeeva-Vakhrusheva A."/>
            <person name="Derks M.F."/>
            <person name="Anvar S.Y."/>
            <person name="Agamennone V."/>
            <person name="Suring W."/>
            <person name="Smit S."/>
            <person name="van Straalen N.M."/>
            <person name="Roelofs D."/>
        </authorList>
    </citation>
    <scope>NUCLEOTIDE SEQUENCE [LARGE SCALE GENOMIC DNA]</scope>
    <source>
        <tissue evidence="9">Mixed pool</tissue>
    </source>
</reference>
<comment type="similarity">
    <text evidence="1">Belongs to the protein kinase superfamily. CMGC Ser/Thr protein kinase family. MNB/DYRK subfamily.</text>
</comment>
<evidence type="ECO:0000256" key="6">
    <source>
        <dbReference type="ARBA" id="ARBA00022840"/>
    </source>
</evidence>
<dbReference type="GO" id="GO:0004674">
    <property type="term" value="F:protein serine/threonine kinase activity"/>
    <property type="evidence" value="ECO:0007669"/>
    <property type="project" value="UniProtKB-KW"/>
</dbReference>